<feature type="compositionally biased region" description="Basic and acidic residues" evidence="3">
    <location>
        <begin position="1308"/>
        <end position="1347"/>
    </location>
</feature>
<keyword evidence="8" id="KW-1185">Reference proteome</keyword>
<dbReference type="Gene3D" id="1.10.555.10">
    <property type="entry name" value="Rho GTPase activation protein"/>
    <property type="match status" value="1"/>
</dbReference>
<evidence type="ECO:0000259" key="4">
    <source>
        <dbReference type="PROSITE" id="PS50238"/>
    </source>
</evidence>
<dbReference type="SUPFAM" id="SSF52540">
    <property type="entry name" value="P-loop containing nucleoside triphosphate hydrolases"/>
    <property type="match status" value="1"/>
</dbReference>
<keyword evidence="1" id="KW-0343">GTPase activation</keyword>
<dbReference type="InterPro" id="IPR032835">
    <property type="entry name" value="RhoGAP-FF1"/>
</dbReference>
<feature type="compositionally biased region" description="Basic residues" evidence="3">
    <location>
        <begin position="1220"/>
        <end position="1234"/>
    </location>
</feature>
<accession>A0ABP0GNI3</accession>
<dbReference type="InterPro" id="IPR036517">
    <property type="entry name" value="FF_domain_sf"/>
</dbReference>
<feature type="region of interest" description="Disordered" evidence="3">
    <location>
        <begin position="1285"/>
        <end position="1358"/>
    </location>
</feature>
<dbReference type="PANTHER" id="PTHR46005">
    <property type="entry name" value="RHO GTPASE-ACTIVATING PROTEIN 190"/>
    <property type="match status" value="1"/>
</dbReference>
<dbReference type="InterPro" id="IPR027417">
    <property type="entry name" value="P-loop_NTPase"/>
</dbReference>
<feature type="domain" description="PG2 pseudoGTPase" evidence="6">
    <location>
        <begin position="796"/>
        <end position="972"/>
    </location>
</feature>
<dbReference type="SMART" id="SM00441">
    <property type="entry name" value="FF"/>
    <property type="match status" value="3"/>
</dbReference>
<feature type="compositionally biased region" description="Polar residues" evidence="3">
    <location>
        <begin position="1285"/>
        <end position="1298"/>
    </location>
</feature>
<dbReference type="InterPro" id="IPR000198">
    <property type="entry name" value="RhoGAP_dom"/>
</dbReference>
<feature type="domain" description="PG1 pseudoGTPase" evidence="5">
    <location>
        <begin position="597"/>
        <end position="778"/>
    </location>
</feature>
<dbReference type="Pfam" id="PF00620">
    <property type="entry name" value="RhoGAP"/>
    <property type="match status" value="1"/>
</dbReference>
<dbReference type="Pfam" id="PF16512">
    <property type="entry name" value="RhoGAP-FF1"/>
    <property type="match status" value="1"/>
</dbReference>
<dbReference type="PANTHER" id="PTHR46005:SF4">
    <property type="entry name" value="RHO GTPASE-ACTIVATING PROTEIN 190"/>
    <property type="match status" value="1"/>
</dbReference>
<feature type="compositionally biased region" description="Low complexity" evidence="3">
    <location>
        <begin position="1242"/>
        <end position="1252"/>
    </location>
</feature>
<evidence type="ECO:0000256" key="2">
    <source>
        <dbReference type="ARBA" id="ARBA00022737"/>
    </source>
</evidence>
<feature type="compositionally biased region" description="Polar residues" evidence="3">
    <location>
        <begin position="1066"/>
        <end position="1075"/>
    </location>
</feature>
<evidence type="ECO:0000259" key="5">
    <source>
        <dbReference type="PROSITE" id="PS51852"/>
    </source>
</evidence>
<dbReference type="Pfam" id="PF23083">
    <property type="entry name" value="FF_RHG35_4th"/>
    <property type="match status" value="1"/>
</dbReference>
<dbReference type="Pfam" id="PF19518">
    <property type="entry name" value="RhoGAP_pG1_pG2"/>
    <property type="match status" value="1"/>
</dbReference>
<dbReference type="InterPro" id="IPR039006">
    <property type="entry name" value="RhoGAP_pG2"/>
</dbReference>
<keyword evidence="2" id="KW-0677">Repeat</keyword>
<feature type="compositionally biased region" description="Polar residues" evidence="3">
    <location>
        <begin position="1039"/>
        <end position="1055"/>
    </location>
</feature>
<feature type="region of interest" description="Disordered" evidence="3">
    <location>
        <begin position="987"/>
        <end position="1093"/>
    </location>
</feature>
<evidence type="ECO:0000313" key="8">
    <source>
        <dbReference type="Proteomes" id="UP001642483"/>
    </source>
</evidence>
<dbReference type="InterPro" id="IPR008936">
    <property type="entry name" value="Rho_GTPase_activation_prot"/>
</dbReference>
<dbReference type="CDD" id="cd22207">
    <property type="entry name" value="pseudoGTPaseD_p190RhoGAP"/>
    <property type="match status" value="1"/>
</dbReference>
<evidence type="ECO:0000256" key="1">
    <source>
        <dbReference type="ARBA" id="ARBA00022468"/>
    </source>
</evidence>
<proteinExistence type="predicted"/>
<dbReference type="InterPro" id="IPR051978">
    <property type="entry name" value="Rho-GAP_domain"/>
</dbReference>
<gene>
    <name evidence="7" type="ORF">CVLEPA_LOCUS26142</name>
</gene>
<dbReference type="Proteomes" id="UP001642483">
    <property type="component" value="Unassembled WGS sequence"/>
</dbReference>
<evidence type="ECO:0000256" key="3">
    <source>
        <dbReference type="SAM" id="MobiDB-lite"/>
    </source>
</evidence>
<feature type="region of interest" description="Disordered" evidence="3">
    <location>
        <begin position="773"/>
        <end position="793"/>
    </location>
</feature>
<dbReference type="Gene3D" id="1.10.10.440">
    <property type="entry name" value="FF domain"/>
    <property type="match status" value="2"/>
</dbReference>
<dbReference type="Gene3D" id="3.40.50.300">
    <property type="entry name" value="P-loop containing nucleotide triphosphate hydrolases"/>
    <property type="match status" value="1"/>
</dbReference>
<dbReference type="PROSITE" id="PS51853">
    <property type="entry name" value="PG2"/>
    <property type="match status" value="1"/>
</dbReference>
<dbReference type="EMBL" id="CAWYQH010000130">
    <property type="protein sequence ID" value="CAK8692908.1"/>
    <property type="molecule type" value="Genomic_DNA"/>
</dbReference>
<evidence type="ECO:0008006" key="9">
    <source>
        <dbReference type="Google" id="ProtNLM"/>
    </source>
</evidence>
<name>A0ABP0GNI3_CLALP</name>
<dbReference type="PRINTS" id="PR00449">
    <property type="entry name" value="RASTRNSFRMNG"/>
</dbReference>
<feature type="region of interest" description="Disordered" evidence="3">
    <location>
        <begin position="1209"/>
        <end position="1270"/>
    </location>
</feature>
<dbReference type="InterPro" id="IPR045786">
    <property type="entry name" value="RhoGAP_pG1_pG2"/>
</dbReference>
<evidence type="ECO:0000313" key="7">
    <source>
        <dbReference type="EMBL" id="CAK8692908.1"/>
    </source>
</evidence>
<reference evidence="7 8" key="1">
    <citation type="submission" date="2024-02" db="EMBL/GenBank/DDBJ databases">
        <authorList>
            <person name="Daric V."/>
            <person name="Darras S."/>
        </authorList>
    </citation>
    <scope>NUCLEOTIDE SEQUENCE [LARGE SCALE GENOMIC DNA]</scope>
</reference>
<dbReference type="InterPro" id="IPR039007">
    <property type="entry name" value="pG1"/>
</dbReference>
<dbReference type="InterPro" id="IPR002713">
    <property type="entry name" value="FF_domain"/>
</dbReference>
<dbReference type="InterPro" id="IPR057284">
    <property type="entry name" value="FF_RHG35_4th"/>
</dbReference>
<dbReference type="SMART" id="SM00324">
    <property type="entry name" value="RhoGAP"/>
    <property type="match status" value="1"/>
</dbReference>
<organism evidence="7 8">
    <name type="scientific">Clavelina lepadiformis</name>
    <name type="common">Light-bulb sea squirt</name>
    <name type="synonym">Ascidia lepadiformis</name>
    <dbReference type="NCBI Taxonomy" id="159417"/>
    <lineage>
        <taxon>Eukaryota</taxon>
        <taxon>Metazoa</taxon>
        <taxon>Chordata</taxon>
        <taxon>Tunicata</taxon>
        <taxon>Ascidiacea</taxon>
        <taxon>Aplousobranchia</taxon>
        <taxon>Clavelinidae</taxon>
        <taxon>Clavelina</taxon>
    </lineage>
</organism>
<dbReference type="SUPFAM" id="SSF48350">
    <property type="entry name" value="GTPase activation domain, GAP"/>
    <property type="match status" value="1"/>
</dbReference>
<evidence type="ECO:0000259" key="6">
    <source>
        <dbReference type="PROSITE" id="PS51853"/>
    </source>
</evidence>
<sequence length="1566" mass="176016">MSKEKRKSVFNIAVIGLAGTEQIKGTSGVGKSCLCNRFVREEADAYYPDHTSVLSQSDFGGRVVNNDHFLYWGEVTKQDDNGLDYKFNIIEQTEFIDDQSYQPHRSSSNQLYCKRCAQTKISSAEKLMYICTDQVGVESEFESKLMPDGKITIDGFILCYDVSLVTNRTIDDQVRFVQNCHHYLAKTKKPVLLALTKCDEGVPAFIQEGVKFAASVGGKRSSGLSVVETSASENINVTLAFLILAQLIDKTRSKSLKIISFEEAAQERKAFLKDAKEQLESLLESMVSDYHESWTNTRKNLEDKTAYLHYVDLEGKNAASKIFRKHVNYLRDEYRLNLQCEFLRFLPRALKIILPDLSRVRQTWNETLQAMAQTAEYNNWIITLDYTASVSNDETTPWYEHPHISSMDDRRIPYELLLTVDAERHFLFHRQDLEAKQRKSETKLNFREMLTQSGQVTPGREWGDVVKFFKDDSVSELSETELSTIYEQHQVEIVEKAKEDFQELLYEKSEIFVSSRNATHMELHDALKSDPRYVSMALLQKEKEEILTRHITEALYPPTDNWGAKCLAEALKSQRARLSQELPNNKLSSPSLRWQLKPDSETLNVVLLGANGLSRELANEITVHSSDEYTLDGCIHQLRLRSVDGDVTLPVNSFETSSFSPHGCIAVYSSIESLNYIETSLEKTVVTSNESPDSPLPPFQGLPVSILLASYSTSQKEVHKLRDAGERLASRIGCPFIDVLAPEYNYNRRFHESQIKLAMKSLIKGINERAGSGRNSFIDPDQPAENERGPGPADLRIVMCTRKDDFKTAEVALSPLLNHTSFCDPGPPEGDEEETEDTVVVETYLGTQRRRISVTLTSYQCARNILSSGNPVHGFILVYDTVLKSSFSILKVFATNTASSYPLLLLCVSPNDDRPAAAAFFKQDNTARQLVVDGNTLADKLRAKFVSASSRHRRQTEVYSTFFRDAWDHIEDTEAIHRINRVVVEEDAKSDDATDSRGPTPTPTPRTSLNNKMPEKKSGSTEQLATKYDIPRIDRASITPPSTLRFNISSQSSYSEPGLSDAGHTTPASTWSTGSDEYRPDTPSTSPTAGLLDNEEREYFDNSKPPAQTSHLYPSAGHVPGKLNPDLISKVAAVIRKPGGHLPDVFQRHPTDPPYMQVQPPSSTDPSRAGAIRVLPLQNDLPERPSAITVTTANGMKVLHEQRTTPLFRGSATVREGSGSRHRPGPHRNGKRLPLKSVDIDSTPTSSHTPPTLRSMRHSTADLLSGPGVGKSDVDGAFLTKKAFTSSQEDLLHPSSTVPAMFTIGADRTPKEGRFNKKNKDEDGKRKEKKEKNKDKEQKNKTKDVKTKHPRPMTIATGNKHTLSDYFNKPLDNIVQSLNHMVPLFPERCVRFIEDNGIQTEGLYRIPANAKEREMIIKKFDEDNSYDLQSSDASVHTVAGCLTWFFSHKNLPESLIPSNLHDDFEDAIHMPDQSLRNMAVRGVVRKLPYSNYSTFKFICTHLKKVSDYSAENKMTADNLAICWGNTLFRPELDPYSNGVPMKTCFKDVLTTCIVQCGFIFYGQQEV</sequence>
<feature type="domain" description="Rho-GAP" evidence="4">
    <location>
        <begin position="1369"/>
        <end position="1560"/>
    </location>
</feature>
<dbReference type="PROSITE" id="PS51852">
    <property type="entry name" value="PG1"/>
    <property type="match status" value="1"/>
</dbReference>
<dbReference type="PROSITE" id="PS50238">
    <property type="entry name" value="RHOGAP"/>
    <property type="match status" value="1"/>
</dbReference>
<protein>
    <recommendedName>
        <fullName evidence="9">Rho GTPase-activating protein 5</fullName>
    </recommendedName>
</protein>
<comment type="caution">
    <text evidence="7">The sequence shown here is derived from an EMBL/GenBank/DDBJ whole genome shotgun (WGS) entry which is preliminary data.</text>
</comment>